<keyword evidence="3" id="KW-1185">Reference proteome</keyword>
<accession>L1J4D8</accession>
<dbReference type="EMBL" id="JH993012">
    <property type="protein sequence ID" value="EKX43192.1"/>
    <property type="molecule type" value="Genomic_DNA"/>
</dbReference>
<dbReference type="HOGENOM" id="CLU_614616_0_0_1"/>
<dbReference type="GeneID" id="17299768"/>
<dbReference type="RefSeq" id="XP_005830172.1">
    <property type="nucleotide sequence ID" value="XM_005830115.1"/>
</dbReference>
<reference evidence="2" key="3">
    <citation type="submission" date="2016-03" db="UniProtKB">
        <authorList>
            <consortium name="EnsemblProtists"/>
        </authorList>
    </citation>
    <scope>IDENTIFICATION</scope>
</reference>
<name>L1J4D8_GUITC</name>
<evidence type="ECO:0000313" key="2">
    <source>
        <dbReference type="EnsemblProtists" id="EKX43192"/>
    </source>
</evidence>
<evidence type="ECO:0000313" key="1">
    <source>
        <dbReference type="EMBL" id="EKX43192.1"/>
    </source>
</evidence>
<sequence>MAGVVGTLNMMGESYNFLEFADDNKRNQDQDEQESWIQRYGRILERFKILKSADVVREAEAIGFKLQVALHNELFFQECTEEFLQRDNKMALTNRTNLIVCGAKPVHGDGTPLFLHAKNWRALMKDQVVHYHENLKDHCMALWDVACNLAAEGCHGDYLSLGRESYLNPDNFVVRLNMIYVLAEGWFRLTSVLVRIIIKFCPGSAGQHESLVSWMALQTVLEERGYHVYEVVSATDDPRDAEEAAGRSHAAKIGSDSVQQRGRRWWWRRVCSCVSFAEETLDIGDKLRVINVHVKVSWEADDCLCHEFNPVVFDISNKERINFLLADTNIPNSSKVETFSARAAALGLRVFPSGVTTRKKRTELHGQMYDARKCLKVVEARKDFCLCWAASELREQLESSQSSWQVKVSPELGEDGEMLLPNAHWPTDHAMLSVQVELLPQLLSSV</sequence>
<dbReference type="KEGG" id="gtt:GUITHDRAFT_110918"/>
<proteinExistence type="predicted"/>
<dbReference type="AlphaFoldDB" id="L1J4D8"/>
<organism evidence="1">
    <name type="scientific">Guillardia theta (strain CCMP2712)</name>
    <name type="common">Cryptophyte</name>
    <dbReference type="NCBI Taxonomy" id="905079"/>
    <lineage>
        <taxon>Eukaryota</taxon>
        <taxon>Cryptophyceae</taxon>
        <taxon>Pyrenomonadales</taxon>
        <taxon>Geminigeraceae</taxon>
        <taxon>Guillardia</taxon>
    </lineage>
</organism>
<dbReference type="Proteomes" id="UP000011087">
    <property type="component" value="Unassembled WGS sequence"/>
</dbReference>
<reference evidence="3" key="2">
    <citation type="submission" date="2012-11" db="EMBL/GenBank/DDBJ databases">
        <authorList>
            <person name="Kuo A."/>
            <person name="Curtis B.A."/>
            <person name="Tanifuji G."/>
            <person name="Burki F."/>
            <person name="Gruber A."/>
            <person name="Irimia M."/>
            <person name="Maruyama S."/>
            <person name="Arias M.C."/>
            <person name="Ball S.G."/>
            <person name="Gile G.H."/>
            <person name="Hirakawa Y."/>
            <person name="Hopkins J.F."/>
            <person name="Rensing S.A."/>
            <person name="Schmutz J."/>
            <person name="Symeonidi A."/>
            <person name="Elias M."/>
            <person name="Eveleigh R.J."/>
            <person name="Herman E.K."/>
            <person name="Klute M.J."/>
            <person name="Nakayama T."/>
            <person name="Obornik M."/>
            <person name="Reyes-Prieto A."/>
            <person name="Armbrust E.V."/>
            <person name="Aves S.J."/>
            <person name="Beiko R.G."/>
            <person name="Coutinho P."/>
            <person name="Dacks J.B."/>
            <person name="Durnford D.G."/>
            <person name="Fast N.M."/>
            <person name="Green B.R."/>
            <person name="Grisdale C."/>
            <person name="Hempe F."/>
            <person name="Henrissat B."/>
            <person name="Hoppner M.P."/>
            <person name="Ishida K.-I."/>
            <person name="Kim E."/>
            <person name="Koreny L."/>
            <person name="Kroth P.G."/>
            <person name="Liu Y."/>
            <person name="Malik S.-B."/>
            <person name="Maier U.G."/>
            <person name="McRose D."/>
            <person name="Mock T."/>
            <person name="Neilson J.A."/>
            <person name="Onodera N.T."/>
            <person name="Poole A.M."/>
            <person name="Pritham E.J."/>
            <person name="Richards T.A."/>
            <person name="Rocap G."/>
            <person name="Roy S.W."/>
            <person name="Sarai C."/>
            <person name="Schaack S."/>
            <person name="Shirato S."/>
            <person name="Slamovits C.H."/>
            <person name="Spencer D.F."/>
            <person name="Suzuki S."/>
            <person name="Worden A.Z."/>
            <person name="Zauner S."/>
            <person name="Barry K."/>
            <person name="Bell C."/>
            <person name="Bharti A.K."/>
            <person name="Crow J.A."/>
            <person name="Grimwood J."/>
            <person name="Kramer R."/>
            <person name="Lindquist E."/>
            <person name="Lucas S."/>
            <person name="Salamov A."/>
            <person name="McFadden G.I."/>
            <person name="Lane C.E."/>
            <person name="Keeling P.J."/>
            <person name="Gray M.W."/>
            <person name="Grigoriev I.V."/>
            <person name="Archibald J.M."/>
        </authorList>
    </citation>
    <scope>NUCLEOTIDE SEQUENCE</scope>
    <source>
        <strain evidence="3">CCMP2712</strain>
    </source>
</reference>
<dbReference type="PaxDb" id="55529-EKX43192"/>
<dbReference type="EnsemblProtists" id="EKX43192">
    <property type="protein sequence ID" value="EKX43192"/>
    <property type="gene ID" value="GUITHDRAFT_110918"/>
</dbReference>
<evidence type="ECO:0000313" key="3">
    <source>
        <dbReference type="Proteomes" id="UP000011087"/>
    </source>
</evidence>
<reference evidence="1 3" key="1">
    <citation type="journal article" date="2012" name="Nature">
        <title>Algal genomes reveal evolutionary mosaicism and the fate of nucleomorphs.</title>
        <authorList>
            <consortium name="DOE Joint Genome Institute"/>
            <person name="Curtis B.A."/>
            <person name="Tanifuji G."/>
            <person name="Burki F."/>
            <person name="Gruber A."/>
            <person name="Irimia M."/>
            <person name="Maruyama S."/>
            <person name="Arias M.C."/>
            <person name="Ball S.G."/>
            <person name="Gile G.H."/>
            <person name="Hirakawa Y."/>
            <person name="Hopkins J.F."/>
            <person name="Kuo A."/>
            <person name="Rensing S.A."/>
            <person name="Schmutz J."/>
            <person name="Symeonidi A."/>
            <person name="Elias M."/>
            <person name="Eveleigh R.J."/>
            <person name="Herman E.K."/>
            <person name="Klute M.J."/>
            <person name="Nakayama T."/>
            <person name="Obornik M."/>
            <person name="Reyes-Prieto A."/>
            <person name="Armbrust E.V."/>
            <person name="Aves S.J."/>
            <person name="Beiko R.G."/>
            <person name="Coutinho P."/>
            <person name="Dacks J.B."/>
            <person name="Durnford D.G."/>
            <person name="Fast N.M."/>
            <person name="Green B.R."/>
            <person name="Grisdale C.J."/>
            <person name="Hempel F."/>
            <person name="Henrissat B."/>
            <person name="Hoppner M.P."/>
            <person name="Ishida K."/>
            <person name="Kim E."/>
            <person name="Koreny L."/>
            <person name="Kroth P.G."/>
            <person name="Liu Y."/>
            <person name="Malik S.B."/>
            <person name="Maier U.G."/>
            <person name="McRose D."/>
            <person name="Mock T."/>
            <person name="Neilson J.A."/>
            <person name="Onodera N.T."/>
            <person name="Poole A.M."/>
            <person name="Pritham E.J."/>
            <person name="Richards T.A."/>
            <person name="Rocap G."/>
            <person name="Roy S.W."/>
            <person name="Sarai C."/>
            <person name="Schaack S."/>
            <person name="Shirato S."/>
            <person name="Slamovits C.H."/>
            <person name="Spencer D.F."/>
            <person name="Suzuki S."/>
            <person name="Worden A.Z."/>
            <person name="Zauner S."/>
            <person name="Barry K."/>
            <person name="Bell C."/>
            <person name="Bharti A.K."/>
            <person name="Crow J.A."/>
            <person name="Grimwood J."/>
            <person name="Kramer R."/>
            <person name="Lindquist E."/>
            <person name="Lucas S."/>
            <person name="Salamov A."/>
            <person name="McFadden G.I."/>
            <person name="Lane C.E."/>
            <person name="Keeling P.J."/>
            <person name="Gray M.W."/>
            <person name="Grigoriev I.V."/>
            <person name="Archibald J.M."/>
        </authorList>
    </citation>
    <scope>NUCLEOTIDE SEQUENCE</scope>
    <source>
        <strain evidence="1 3">CCMP2712</strain>
    </source>
</reference>
<gene>
    <name evidence="1" type="ORF">GUITHDRAFT_110918</name>
</gene>
<protein>
    <submittedName>
        <fullName evidence="1 2">Uncharacterized protein</fullName>
    </submittedName>
</protein>